<dbReference type="AlphaFoldDB" id="A0A090N7T1"/>
<dbReference type="EMBL" id="CH471146">
    <property type="protein sequence ID" value="EAW80024.1"/>
    <property type="molecule type" value="Genomic_DNA"/>
</dbReference>
<reference evidence="2" key="3">
    <citation type="submission" date="2004-06" db="EMBL/GenBank/DDBJ databases">
        <authorList>
            <person name="Scherer S.W."/>
            <person name="Cheung J."/>
            <person name="MacDonald J.R."/>
            <person name="Osborne L.R."/>
            <person name="Nakabayashi K."/>
            <person name="Herbrick J.-A."/>
            <person name="Carson A.R."/>
            <person name="Parker-Katiraee L."/>
            <person name="Skaug J."/>
            <person name="Khaja R."/>
            <person name="Zhang J."/>
            <person name="Hudek A.K."/>
            <person name="Li M."/>
            <person name="Haddad M."/>
            <person name="Duggan G.E."/>
            <person name="Fernandez B.A."/>
            <person name="Kanematsu E."/>
            <person name="Gentles S."/>
            <person name="Christopoulos C.C."/>
            <person name="Choufani S."/>
            <person name="Kwasnicka D."/>
            <person name="Zheng X.H."/>
            <person name="Nusskern D."/>
            <person name="Zhang Q."/>
            <person name="Gu Z."/>
            <person name="Lu F."/>
            <person name="Zeesman S."/>
            <person name="Teshima I."/>
            <person name="Chitayat D."/>
            <person name="Shuman C."/>
            <person name="Weksberg R."/>
            <person name="Zackai E.H."/>
            <person name="Grebe T.A."/>
            <person name="Cox S.R."/>
            <person name="Kirkpatrick S.J."/>
            <person name="Rahman N."/>
            <person name="Friedman J.M."/>
            <person name="Heng H.H.Q."/>
            <person name="Pelicci P."/>
            <person name="Lococo F."/>
            <person name="Belloni E."/>
            <person name="Shaffer L.G."/>
            <person name="Morton C.C."/>
            <person name="Pober B."/>
            <person name="Gusella J."/>
            <person name="Bruns G."/>
            <person name="Korf B.R."/>
            <person name="Quade B.J."/>
            <person name="Ligon A.H."/>
            <person name="Ferguson H."/>
            <person name="Higgins A.W."/>
            <person name="Leach N.T."/>
            <person name="Herrick S.R."/>
            <person name="Lemyre E."/>
            <person name="Farra C.G."/>
            <person name="Kim H.-G."/>
            <person name="Summers A.M."/>
            <person name="Gripp K.W."/>
            <person name="Roberts W."/>
            <person name="Szatmari P."/>
            <person name="Winsor E.J.T."/>
            <person name="Grzeschik K.-H."/>
            <person name="Teebi A."/>
            <person name="Minassian B.A."/>
            <person name="Kere J."/>
            <person name="Armengol L."/>
            <person name="Pujana M.Angel."/>
            <person name="Estivill X."/>
            <person name="Wilson M.D."/>
            <person name="Koop B.F."/>
            <person name="Tosi S."/>
            <person name="Moore G.E."/>
            <person name="Boright A.P."/>
            <person name="Zlotorynski E."/>
            <person name="Kerem B."/>
            <person name="Kroisel P.M."/>
            <person name="Petek E."/>
            <person name="Oscier D.G."/>
            <person name="Mould S.J."/>
            <person name="Doehner H."/>
            <person name="Doehner K."/>
            <person name="Rommens J.M."/>
            <person name="Vincent J.B."/>
            <person name="Venter J.C."/>
            <person name="Li P.W."/>
            <person name="Mural R.J."/>
            <person name="Adams M.D."/>
            <person name="Tsui L.-C."/>
        </authorList>
    </citation>
    <scope>NUCLEOTIDE SEQUENCE</scope>
</reference>
<reference evidence="2" key="2">
    <citation type="journal article" date="2003" name="Science">
        <title>Human chromosome 7: DNA sequence and biology.</title>
        <authorList>
            <person name="Scherer S.W."/>
            <person name="Cheung J."/>
            <person name="MacDonald J.R."/>
            <person name="Osborne L.R."/>
            <person name="Nakabayashi K."/>
            <person name="Herbrick J.A."/>
            <person name="Carson A.R."/>
            <person name="Parker-Katiraee L."/>
            <person name="Skaug J."/>
            <person name="Khaja R."/>
            <person name="Zhang J."/>
            <person name="Hudek A.K."/>
            <person name="Li M."/>
            <person name="Haddad M."/>
            <person name="Duggan G.E."/>
            <person name="Fernandez B.A."/>
            <person name="Kanematsu E."/>
            <person name="Gentles S."/>
            <person name="Christopoulos C.C."/>
            <person name="Choufani S."/>
            <person name="Kwasnicka D."/>
            <person name="Zheng X.H."/>
            <person name="Lai Z."/>
            <person name="Nusskern D."/>
            <person name="Zhang Q."/>
            <person name="Gu Z."/>
            <person name="Lu F."/>
            <person name="Zeesman S."/>
            <person name="Nowaczyk M.J."/>
            <person name="Teshima I."/>
            <person name="Chitayat D."/>
            <person name="Shuman C."/>
            <person name="Weksberg R."/>
            <person name="Zackai E.H."/>
            <person name="Grebe T.A."/>
            <person name="Cox S.R."/>
            <person name="Kirkpatrick S.J."/>
            <person name="Rahman N."/>
            <person name="Friedman J.M."/>
            <person name="Heng H.H."/>
            <person name="Pelicci P.G."/>
            <person name="Lo-Coco F."/>
            <person name="Belloni E."/>
            <person name="Shaffer L.G."/>
            <person name="Pober B."/>
            <person name="Morton C.C."/>
            <person name="Gusella J.F."/>
            <person name="Bruns G.A."/>
            <person name="Korf B.R."/>
            <person name="Quade B.J."/>
            <person name="Ligon A.H."/>
            <person name="Ferguson H."/>
            <person name="Higgins A.W."/>
            <person name="Leach N.T."/>
            <person name="Herrick S.R."/>
            <person name="Lemyre E."/>
            <person name="Farra C.G."/>
            <person name="Kim H.G."/>
            <person name="Summers A.M."/>
            <person name="Gripp K.W."/>
            <person name="Roberts W."/>
            <person name="Szatmari P."/>
            <person name="Winsor E.J."/>
            <person name="Grzeschik K.H."/>
            <person name="Teebi A."/>
            <person name="Minassian B.A."/>
            <person name="Kere J."/>
            <person name="Armengol L."/>
            <person name="Pujana M.A."/>
            <person name="Estivill X."/>
            <person name="Wilson M.D."/>
            <person name="Koop B.F."/>
            <person name="Tosi S."/>
            <person name="Moore G.E."/>
            <person name="Boright A.P."/>
            <person name="Zlotorynski E."/>
            <person name="Kerem B."/>
            <person name="Kroisel P.M."/>
            <person name="Petek E."/>
            <person name="Oscier D.G."/>
            <person name="Mould S.J."/>
            <person name="Dohner H."/>
            <person name="Dohner K."/>
            <person name="Rommens J.M."/>
            <person name="Vincent J.B."/>
            <person name="Venter J.C."/>
            <person name="Li P.W."/>
            <person name="Mural R.J."/>
            <person name="Adams M.D."/>
            <person name="Tsui L.C."/>
        </authorList>
    </citation>
    <scope>NUCLEOTIDE SEQUENCE [LARGE SCALE GENOMIC DNA]</scope>
</reference>
<evidence type="ECO:0000313" key="2">
    <source>
        <dbReference type="EMBL" id="EAL24438.1"/>
    </source>
</evidence>
<reference evidence="3" key="1">
    <citation type="journal article" date="2001" name="Science">
        <title>The sequence of the human genome.</title>
        <authorList>
            <person name="Venter J.C."/>
            <person name="Adams M.D."/>
            <person name="Myers E.W."/>
            <person name="Li P.W."/>
            <person name="Mural R.J."/>
            <person name="Sutton G.G."/>
            <person name="Smith H.O."/>
            <person name="Yandell M."/>
            <person name="Evans C.A."/>
            <person name="Holt R.A."/>
            <person name="Gocayne J.D."/>
            <person name="Amanatides P."/>
            <person name="Ballew R.M."/>
            <person name="Huson D.H."/>
            <person name="Wortman J.R."/>
            <person name="Zhang Q."/>
            <person name="Kodira C.D."/>
            <person name="Zheng X.H."/>
            <person name="Chen L."/>
            <person name="Skupski M."/>
            <person name="Subramanian G."/>
            <person name="Thomas P.D."/>
            <person name="Zhang J."/>
            <person name="Gabor Miklos G.L."/>
            <person name="Nelson C."/>
            <person name="Broder S."/>
            <person name="Clark A.G."/>
            <person name="Nadeau J."/>
            <person name="McKusick V.A."/>
            <person name="Zinder N."/>
            <person name="Levine A.J."/>
            <person name="Roberts R.J."/>
            <person name="Simon M."/>
            <person name="Slayman C."/>
            <person name="Hunkapiller M."/>
            <person name="Bolanos R."/>
            <person name="Delcher A."/>
            <person name="Dew I."/>
            <person name="Fasulo D."/>
            <person name="Flanigan M."/>
            <person name="Florea L."/>
            <person name="Halpern A."/>
            <person name="Hannenhalli S."/>
            <person name="Kravitz S."/>
            <person name="Levy S."/>
            <person name="Mobarry C."/>
            <person name="Reinert K."/>
            <person name="Remington K."/>
            <person name="Abu-Threideh J."/>
            <person name="Beasley E."/>
            <person name="Biddick K."/>
            <person name="Bonazzi V."/>
            <person name="Brandon R."/>
            <person name="Cargill M."/>
            <person name="Chandramouliswaran I."/>
            <person name="Charlab R."/>
            <person name="Chaturvedi K."/>
            <person name="Deng Z."/>
            <person name="Di Francesco V."/>
            <person name="Dunn P."/>
            <person name="Eilbeck K."/>
            <person name="Evangelista C."/>
            <person name="Gabrielian A.E."/>
            <person name="Gan W."/>
            <person name="Ge W."/>
            <person name="Gong F."/>
            <person name="Gu Z."/>
            <person name="Guan P."/>
            <person name="Heiman T.J."/>
            <person name="Higgins M.E."/>
            <person name="Ji R.R."/>
            <person name="Ke Z."/>
            <person name="Ketchum K.A."/>
            <person name="Lai Z."/>
            <person name="Lei Y."/>
            <person name="Li Z."/>
            <person name="Li J."/>
            <person name="Liang Y."/>
            <person name="Lin X."/>
            <person name="Lu F."/>
            <person name="Merkulov G.V."/>
            <person name="Milshina N."/>
            <person name="Moore H.M."/>
            <person name="Naik A.K."/>
            <person name="Narayan V.A."/>
            <person name="Neelam B."/>
            <person name="Nusskern D."/>
            <person name="Rusch D.B."/>
            <person name="Salzberg S."/>
            <person name="Shao W."/>
            <person name="Shue B."/>
            <person name="Sun J."/>
            <person name="Wang Z."/>
            <person name="Wang A."/>
            <person name="Wang X."/>
            <person name="Wang J."/>
            <person name="Wei M."/>
            <person name="Wides R."/>
            <person name="Xiao C."/>
            <person name="Yan C."/>
            <person name="Yao A."/>
            <person name="Ye J."/>
            <person name="Zhan M."/>
            <person name="Zhang W."/>
            <person name="Zhang H."/>
            <person name="Zhao Q."/>
            <person name="Zheng L."/>
            <person name="Zhong F."/>
            <person name="Zhong W."/>
            <person name="Zhu S."/>
            <person name="Zhao S."/>
            <person name="Gilbert D."/>
            <person name="Baumhueter S."/>
            <person name="Spier G."/>
            <person name="Carter C."/>
            <person name="Cravchik A."/>
            <person name="Woodage T."/>
            <person name="Ali F."/>
            <person name="An H."/>
            <person name="Awe A."/>
            <person name="Baldwin D."/>
            <person name="Baden H."/>
            <person name="Barnstead M."/>
            <person name="Barrow I."/>
            <person name="Beeson K."/>
            <person name="Busam D."/>
            <person name="Carver A."/>
            <person name="Center A."/>
            <person name="Cheng M.L."/>
            <person name="Curry L."/>
            <person name="Danaher S."/>
            <person name="Davenport L."/>
            <person name="Desilets R."/>
            <person name="Dietz S."/>
            <person name="Dodson K."/>
            <person name="Doup L."/>
            <person name="Ferriera S."/>
            <person name="Garg N."/>
            <person name="Gluecksmann A."/>
            <person name="Hart B."/>
            <person name="Haynes J."/>
            <person name="Haynes C."/>
            <person name="Heiner C."/>
            <person name="Hladun S."/>
            <person name="Hostin D."/>
            <person name="Houck J."/>
            <person name="Howland T."/>
            <person name="Ibegwam C."/>
            <person name="Johnson J."/>
            <person name="Kalush F."/>
            <person name="Kline L."/>
            <person name="Koduru S."/>
            <person name="Love A."/>
            <person name="Mann F."/>
            <person name="May D."/>
            <person name="McCawley S."/>
            <person name="McIntosh T."/>
            <person name="McMullen I."/>
            <person name="Moy M."/>
            <person name="Moy L."/>
            <person name="Murphy B."/>
            <person name="Nelson K."/>
            <person name="Pfannkoch C."/>
            <person name="Pratts E."/>
            <person name="Puri V."/>
            <person name="Qureshi H."/>
            <person name="Reardon M."/>
            <person name="Rodriguez R."/>
            <person name="Rogers Y.H."/>
            <person name="Romblad D."/>
            <person name="Ruhfel B."/>
            <person name="Scott R."/>
            <person name="Sitter C."/>
            <person name="Smallwood M."/>
            <person name="Stewart E."/>
            <person name="Strong R."/>
            <person name="Suh E."/>
            <person name="Thomas R."/>
            <person name="Tint N.N."/>
            <person name="Tse S."/>
            <person name="Vech C."/>
            <person name="Wang G."/>
            <person name="Wetter J."/>
            <person name="Williams S."/>
            <person name="Williams M."/>
            <person name="Windsor S."/>
            <person name="Winn-Deen E."/>
            <person name="Wolfe K."/>
            <person name="Zaveri J."/>
            <person name="Zaveri K."/>
            <person name="Abril J.F."/>
            <person name="Guigo R."/>
            <person name="Campbell M.J."/>
            <person name="Sjolander K.V."/>
            <person name="Karlak B."/>
            <person name="Kejariwal A."/>
            <person name="Mi H."/>
            <person name="Lazareva B."/>
            <person name="Hatton T."/>
            <person name="Narechania A."/>
            <person name="Diemer K."/>
            <person name="Muruganujan A."/>
            <person name="Guo N."/>
            <person name="Sato S."/>
            <person name="Bafna V."/>
            <person name="Istrail S."/>
            <person name="Lippert R."/>
            <person name="Schwartz R."/>
            <person name="Walenz B."/>
            <person name="Yooseph S."/>
            <person name="Allen D."/>
            <person name="Basu A."/>
            <person name="Baxendale J."/>
            <person name="Blick L."/>
            <person name="Caminha M."/>
            <person name="Carnes-Stine J."/>
            <person name="Caulk P."/>
            <person name="Chiang Y.H."/>
            <person name="Coyne M."/>
            <person name="Dahlke C."/>
            <person name="Mays A."/>
            <person name="Dombroski M."/>
            <person name="Donnelly M."/>
            <person name="Ely D."/>
            <person name="Esparham S."/>
            <person name="Fosler C."/>
            <person name="Gire H."/>
            <person name="Glanowski S."/>
            <person name="Glasser K."/>
            <person name="Glodek A."/>
            <person name="Gorokhov M."/>
            <person name="Graham K."/>
            <person name="Gropman B."/>
            <person name="Harris M."/>
            <person name="Heil J."/>
            <person name="Henderson S."/>
            <person name="Hoover J."/>
            <person name="Jennings D."/>
            <person name="Jordan C."/>
            <person name="Jordan J."/>
            <person name="Kasha J."/>
            <person name="Kagan L."/>
            <person name="Kraft C."/>
            <person name="Levitsky A."/>
            <person name="Lewis M."/>
            <person name="Liu X."/>
            <person name="Lopez J."/>
            <person name="Ma D."/>
            <person name="Majoros W."/>
            <person name="McDaniel J."/>
            <person name="Murphy S."/>
            <person name="Newman M."/>
            <person name="Nguyen T."/>
            <person name="Nguyen N."/>
            <person name="Nodell M."/>
            <person name="Pan S."/>
            <person name="Peck J."/>
            <person name="Peterson M."/>
            <person name="Rowe W."/>
            <person name="Sanders R."/>
            <person name="Scott J."/>
            <person name="Simpson M."/>
            <person name="Smith T."/>
            <person name="Sprague A."/>
            <person name="Stockwell T."/>
            <person name="Turner R."/>
            <person name="Venter E."/>
            <person name="Wang M."/>
            <person name="Wen M."/>
            <person name="Wu D."/>
            <person name="Wu M."/>
            <person name="Xia A."/>
            <person name="Zandieh A."/>
            <person name="Zhu X."/>
        </authorList>
    </citation>
    <scope>NUCLEOTIDE SEQUENCE</scope>
</reference>
<name>A0A090N7T1_HUMAN</name>
<evidence type="ECO:0000256" key="1">
    <source>
        <dbReference type="SAM" id="MobiDB-lite"/>
    </source>
</evidence>
<protein>
    <submittedName>
        <fullName evidence="3">HCG1988097</fullName>
    </submittedName>
    <submittedName>
        <fullName evidence="2">Hypothetical gene LOC155065</fullName>
    </submittedName>
</protein>
<feature type="region of interest" description="Disordered" evidence="1">
    <location>
        <begin position="1"/>
        <end position="123"/>
    </location>
</feature>
<gene>
    <name evidence="2" type="primary">LOC401431</name>
    <name evidence="3" type="ORF">hCG_1988097</name>
    <name evidence="2" type="ORF">tcag7.1064</name>
</gene>
<reference evidence="3" key="4">
    <citation type="submission" date="2005-09" db="EMBL/GenBank/DDBJ databases">
        <authorList>
            <person name="Mural R.J."/>
            <person name="Istrail S."/>
            <person name="Sutton G."/>
            <person name="Florea L."/>
            <person name="Halpern A.L."/>
            <person name="Mobarry C.M."/>
            <person name="Lippert R."/>
            <person name="Walenz B."/>
            <person name="Shatkay H."/>
            <person name="Dew I."/>
            <person name="Miller J.R."/>
            <person name="Flanigan M.J."/>
            <person name="Edwards N.J."/>
            <person name="Bolanos R."/>
            <person name="Fasulo D."/>
            <person name="Halldorsson B.V."/>
            <person name="Hannenhalli S."/>
            <person name="Turner R."/>
            <person name="Yooseph S."/>
            <person name="Lu F."/>
            <person name="Nusskern D.R."/>
            <person name="Shue B.C."/>
            <person name="Zheng X.H."/>
            <person name="Zhong F."/>
            <person name="Delcher A.L."/>
            <person name="Huson D.H."/>
            <person name="Kravitz S.A."/>
            <person name="Mouchard L."/>
            <person name="Reinert K."/>
            <person name="Remington K.A."/>
            <person name="Clark A.G."/>
            <person name="Waterman M.S."/>
            <person name="Eichler E.E."/>
            <person name="Adams M.D."/>
            <person name="Hunkapiller M.W."/>
            <person name="Myers E.W."/>
            <person name="Venter J.C."/>
        </authorList>
    </citation>
    <scope>NUCLEOTIDE SEQUENCE</scope>
</reference>
<proteinExistence type="predicted"/>
<dbReference type="EMBL" id="AACC02000041">
    <property type="protein sequence ID" value="EAL24438.1"/>
    <property type="molecule type" value="Genomic_DNA"/>
</dbReference>
<sequence length="144" mass="14824">MGYRVRVSPAPAQPTSRRILISKDPWSLGSHPSGLSGRPLPFTRRAGSARSALRTRSLGRPEPDGPAGVGRGRNGLAFRDAAGGRSPLSLWPGPQHAFSSLPGLASGGRGPGPGVGGGAARKAPAALRRLGEGGGFAFRWREAE</sequence>
<organism evidence="2">
    <name type="scientific">Homo sapiens</name>
    <name type="common">Human</name>
    <dbReference type="NCBI Taxonomy" id="9606"/>
    <lineage>
        <taxon>Eukaryota</taxon>
        <taxon>Metazoa</taxon>
        <taxon>Chordata</taxon>
        <taxon>Craniata</taxon>
        <taxon>Vertebrata</taxon>
        <taxon>Euteleostomi</taxon>
        <taxon>Mammalia</taxon>
        <taxon>Eutheria</taxon>
        <taxon>Euarchontoglires</taxon>
        <taxon>Primates</taxon>
        <taxon>Haplorrhini</taxon>
        <taxon>Catarrhini</taxon>
        <taxon>Hominidae</taxon>
        <taxon>Homo</taxon>
    </lineage>
</organism>
<accession>A0A090N7T1</accession>
<evidence type="ECO:0000313" key="3">
    <source>
        <dbReference type="EMBL" id="EAW80024.1"/>
    </source>
</evidence>
<feature type="compositionally biased region" description="Gly residues" evidence="1">
    <location>
        <begin position="105"/>
        <end position="119"/>
    </location>
</feature>